<reference evidence="8 9" key="1">
    <citation type="journal article" date="2011" name="Genome Res.">
        <title>Phylogeny-wide analysis of social amoeba genomes highlights ancient origins for complex intercellular communication.</title>
        <authorList>
            <person name="Heidel A.J."/>
            <person name="Lawal H.M."/>
            <person name="Felder M."/>
            <person name="Schilde C."/>
            <person name="Helps N.R."/>
            <person name="Tunggal B."/>
            <person name="Rivero F."/>
            <person name="John U."/>
            <person name="Schleicher M."/>
            <person name="Eichinger L."/>
            <person name="Platzer M."/>
            <person name="Noegel A.A."/>
            <person name="Schaap P."/>
            <person name="Gloeckner G."/>
        </authorList>
    </citation>
    <scope>NUCLEOTIDE SEQUENCE [LARGE SCALE GENOMIC DNA]</scope>
    <source>
        <strain evidence="9">ATCC 26659 / Pp 5 / PN500</strain>
    </source>
</reference>
<keyword evidence="3" id="KW-0554">One-carbon metabolism</keyword>
<dbReference type="InterPro" id="IPR024072">
    <property type="entry name" value="DHFR-like_dom_sf"/>
</dbReference>
<protein>
    <recommendedName>
        <fullName evidence="2">dihydrofolate reductase</fullName>
        <ecNumber evidence="2">1.5.1.3</ecNumber>
    </recommendedName>
</protein>
<dbReference type="GO" id="GO:0046452">
    <property type="term" value="P:dihydrofolate metabolic process"/>
    <property type="evidence" value="ECO:0007669"/>
    <property type="project" value="TreeGrafter"/>
</dbReference>
<gene>
    <name evidence="8" type="ORF">PPL_03733</name>
</gene>
<dbReference type="Pfam" id="PF00186">
    <property type="entry name" value="DHFR_1"/>
    <property type="match status" value="1"/>
</dbReference>
<dbReference type="PANTHER" id="PTHR48069">
    <property type="entry name" value="DIHYDROFOLATE REDUCTASE"/>
    <property type="match status" value="1"/>
</dbReference>
<dbReference type="PRINTS" id="PR00070">
    <property type="entry name" value="DHFR"/>
</dbReference>
<proteinExistence type="inferred from homology"/>
<dbReference type="Proteomes" id="UP000001396">
    <property type="component" value="Unassembled WGS sequence"/>
</dbReference>
<keyword evidence="9" id="KW-1185">Reference proteome</keyword>
<dbReference type="PROSITE" id="PS51330">
    <property type="entry name" value="DHFR_2"/>
    <property type="match status" value="1"/>
</dbReference>
<dbReference type="SUPFAM" id="SSF53597">
    <property type="entry name" value="Dihydrofolate reductase-like"/>
    <property type="match status" value="1"/>
</dbReference>
<evidence type="ECO:0000313" key="8">
    <source>
        <dbReference type="EMBL" id="EFA82955.1"/>
    </source>
</evidence>
<dbReference type="EC" id="1.5.1.3" evidence="2"/>
<dbReference type="GO" id="GO:0005739">
    <property type="term" value="C:mitochondrion"/>
    <property type="evidence" value="ECO:0007669"/>
    <property type="project" value="TreeGrafter"/>
</dbReference>
<evidence type="ECO:0000256" key="1">
    <source>
        <dbReference type="ARBA" id="ARBA00004903"/>
    </source>
</evidence>
<accession>D3B6I5</accession>
<evidence type="ECO:0000256" key="2">
    <source>
        <dbReference type="ARBA" id="ARBA00012856"/>
    </source>
</evidence>
<comment type="pathway">
    <text evidence="1">Cofactor biosynthesis; tetrahydrofolate biosynthesis; 5,6,7,8-tetrahydrofolate from 7,8-dihydrofolate: step 1/1.</text>
</comment>
<dbReference type="GeneID" id="31359220"/>
<dbReference type="GO" id="GO:0006730">
    <property type="term" value="P:one-carbon metabolic process"/>
    <property type="evidence" value="ECO:0007669"/>
    <property type="project" value="UniProtKB-KW"/>
</dbReference>
<dbReference type="InterPro" id="IPR017925">
    <property type="entry name" value="DHFR_CS"/>
</dbReference>
<dbReference type="PROSITE" id="PS00075">
    <property type="entry name" value="DHFR_1"/>
    <property type="match status" value="1"/>
</dbReference>
<dbReference type="InterPro" id="IPR012259">
    <property type="entry name" value="DHFR"/>
</dbReference>
<evidence type="ECO:0000256" key="5">
    <source>
        <dbReference type="ARBA" id="ARBA00023002"/>
    </source>
</evidence>
<comment type="similarity">
    <text evidence="6">Belongs to the dihydrofolate reductase family.</text>
</comment>
<evidence type="ECO:0000256" key="4">
    <source>
        <dbReference type="ARBA" id="ARBA00022857"/>
    </source>
</evidence>
<sequence length="196" mass="23038">MMMMMNNKKKNISIITAVSTNYVIGKDGLLPWSLPKDWEHFNRSTTNYPIIMGKRTFYEQEDRPLPDRYTIVVTRDSSLLDKHGNVMEERIGHLSRASSIEDALKMLDDYSGDQVFIVGGRRIYEDSLYLATELIITHVEAHVEGDTHLRLFPHQDEPNKDRNNHYWDVVNQVKHSKDDTHQYDFTIKYYQRSTNN</sequence>
<dbReference type="GO" id="GO:0046655">
    <property type="term" value="P:folic acid metabolic process"/>
    <property type="evidence" value="ECO:0007669"/>
    <property type="project" value="TreeGrafter"/>
</dbReference>
<dbReference type="GO" id="GO:0050661">
    <property type="term" value="F:NADP binding"/>
    <property type="evidence" value="ECO:0007669"/>
    <property type="project" value="InterPro"/>
</dbReference>
<dbReference type="RefSeq" id="XP_020435072.1">
    <property type="nucleotide sequence ID" value="XM_020574658.1"/>
</dbReference>
<dbReference type="PANTHER" id="PTHR48069:SF3">
    <property type="entry name" value="DIHYDROFOLATE REDUCTASE"/>
    <property type="match status" value="1"/>
</dbReference>
<dbReference type="Gene3D" id="3.40.430.10">
    <property type="entry name" value="Dihydrofolate Reductase, subunit A"/>
    <property type="match status" value="1"/>
</dbReference>
<evidence type="ECO:0000259" key="7">
    <source>
        <dbReference type="PROSITE" id="PS51330"/>
    </source>
</evidence>
<dbReference type="InterPro" id="IPR001796">
    <property type="entry name" value="DHFR_dom"/>
</dbReference>
<organism evidence="8 9">
    <name type="scientific">Heterostelium pallidum (strain ATCC 26659 / Pp 5 / PN500)</name>
    <name type="common">Cellular slime mold</name>
    <name type="synonym">Polysphondylium pallidum</name>
    <dbReference type="NCBI Taxonomy" id="670386"/>
    <lineage>
        <taxon>Eukaryota</taxon>
        <taxon>Amoebozoa</taxon>
        <taxon>Evosea</taxon>
        <taxon>Eumycetozoa</taxon>
        <taxon>Dictyostelia</taxon>
        <taxon>Acytosteliales</taxon>
        <taxon>Acytosteliaceae</taxon>
        <taxon>Heterostelium</taxon>
    </lineage>
</organism>
<keyword evidence="5" id="KW-0560">Oxidoreductase</keyword>
<feature type="domain" description="DHFR" evidence="7">
    <location>
        <begin position="11"/>
        <end position="192"/>
    </location>
</feature>
<dbReference type="GO" id="GO:0004146">
    <property type="term" value="F:dihydrofolate reductase activity"/>
    <property type="evidence" value="ECO:0007669"/>
    <property type="project" value="UniProtKB-EC"/>
</dbReference>
<evidence type="ECO:0000256" key="6">
    <source>
        <dbReference type="RuleBase" id="RU004474"/>
    </source>
</evidence>
<dbReference type="FunCoup" id="D3B6I5">
    <property type="interactions" value="140"/>
</dbReference>
<comment type="caution">
    <text evidence="8">The sequence shown here is derived from an EMBL/GenBank/DDBJ whole genome shotgun (WGS) entry which is preliminary data.</text>
</comment>
<dbReference type="AlphaFoldDB" id="D3B6I5"/>
<dbReference type="InParanoid" id="D3B6I5"/>
<dbReference type="UniPathway" id="UPA00077">
    <property type="reaction ID" value="UER00158"/>
</dbReference>
<name>D3B6I5_HETP5</name>
<dbReference type="STRING" id="670386.D3B6I5"/>
<dbReference type="CDD" id="cd00209">
    <property type="entry name" value="DHFR"/>
    <property type="match status" value="1"/>
</dbReference>
<evidence type="ECO:0000313" key="9">
    <source>
        <dbReference type="Proteomes" id="UP000001396"/>
    </source>
</evidence>
<dbReference type="GO" id="GO:0046654">
    <property type="term" value="P:tetrahydrofolate biosynthetic process"/>
    <property type="evidence" value="ECO:0007669"/>
    <property type="project" value="UniProtKB-UniPathway"/>
</dbReference>
<evidence type="ECO:0000256" key="3">
    <source>
        <dbReference type="ARBA" id="ARBA00022563"/>
    </source>
</evidence>
<dbReference type="EMBL" id="ADBJ01000017">
    <property type="protein sequence ID" value="EFA82955.1"/>
    <property type="molecule type" value="Genomic_DNA"/>
</dbReference>
<dbReference type="OMA" id="RDNQLPW"/>
<keyword evidence="4" id="KW-0521">NADP</keyword>